<dbReference type="RefSeq" id="WP_082626869.1">
    <property type="nucleotide sequence ID" value="NZ_KQ556945.1"/>
</dbReference>
<sequence length="114" mass="12188">ELEMAAMIAEIAEMAGFESEVSSSAKALLDAEAECRHDVIVIDLFMPDTDGFELINALANRGCTATIIMVSGYDKTLLKGAGKIAEANGLNLLGTLTKPFRLDDVEALLRKAID</sequence>
<evidence type="ECO:0000259" key="3">
    <source>
        <dbReference type="PROSITE" id="PS50110"/>
    </source>
</evidence>
<feature type="non-terminal residue" evidence="4">
    <location>
        <position position="1"/>
    </location>
</feature>
<dbReference type="PANTHER" id="PTHR44591:SF3">
    <property type="entry name" value="RESPONSE REGULATORY DOMAIN-CONTAINING PROTEIN"/>
    <property type="match status" value="1"/>
</dbReference>
<dbReference type="GO" id="GO:0000160">
    <property type="term" value="P:phosphorelay signal transduction system"/>
    <property type="evidence" value="ECO:0007669"/>
    <property type="project" value="InterPro"/>
</dbReference>
<proteinExistence type="predicted"/>
<keyword evidence="1 2" id="KW-0597">Phosphoprotein</keyword>
<dbReference type="SUPFAM" id="SSF52172">
    <property type="entry name" value="CheY-like"/>
    <property type="match status" value="1"/>
</dbReference>
<evidence type="ECO:0000256" key="2">
    <source>
        <dbReference type="PROSITE-ProRule" id="PRU00169"/>
    </source>
</evidence>
<reference evidence="4 5" key="1">
    <citation type="submission" date="2015-11" db="EMBL/GenBank/DDBJ databases">
        <title>The genome of Candidatus Endoriftia persephone in Ridgeia piscesae and population structure of the North Eastern Pacific vestimentiferan symbionts.</title>
        <authorList>
            <person name="Perez M."/>
            <person name="Juniper K.S."/>
        </authorList>
    </citation>
    <scope>NUCLEOTIDE SEQUENCE [LARGE SCALE GENOMIC DNA]</scope>
    <source>
        <strain evidence="4">Ind10</strain>
    </source>
</reference>
<organism evidence="4 5">
    <name type="scientific">endosymbiont of Ridgeia piscesae</name>
    <dbReference type="NCBI Taxonomy" id="54398"/>
    <lineage>
        <taxon>Bacteria</taxon>
        <taxon>Pseudomonadati</taxon>
        <taxon>Pseudomonadota</taxon>
        <taxon>Gammaproteobacteria</taxon>
        <taxon>sulfur-oxidizing symbionts</taxon>
    </lineage>
</organism>
<evidence type="ECO:0000313" key="5">
    <source>
        <dbReference type="Proteomes" id="UP000051276"/>
    </source>
</evidence>
<feature type="modified residue" description="4-aspartylphosphate" evidence="2">
    <location>
        <position position="43"/>
    </location>
</feature>
<name>A0A0T5ZA80_9GAMM</name>
<dbReference type="InterPro" id="IPR050595">
    <property type="entry name" value="Bact_response_regulator"/>
</dbReference>
<dbReference type="SMART" id="SM00448">
    <property type="entry name" value="REC"/>
    <property type="match status" value="1"/>
</dbReference>
<dbReference type="InterPro" id="IPR001789">
    <property type="entry name" value="Sig_transdc_resp-reg_receiver"/>
</dbReference>
<dbReference type="Gene3D" id="3.40.50.2300">
    <property type="match status" value="1"/>
</dbReference>
<dbReference type="STRING" id="54398.Ga0074115_11554"/>
<protein>
    <submittedName>
        <fullName evidence="4">Response regulator receiver domain-containing protein</fullName>
    </submittedName>
</protein>
<evidence type="ECO:0000313" key="4">
    <source>
        <dbReference type="EMBL" id="KRT59510.1"/>
    </source>
</evidence>
<dbReference type="EMBL" id="LMXI01000142">
    <property type="protein sequence ID" value="KRT59510.1"/>
    <property type="molecule type" value="Genomic_DNA"/>
</dbReference>
<dbReference type="AlphaFoldDB" id="A0A0T5ZA80"/>
<dbReference type="Pfam" id="PF00072">
    <property type="entry name" value="Response_reg"/>
    <property type="match status" value="1"/>
</dbReference>
<evidence type="ECO:0000256" key="1">
    <source>
        <dbReference type="ARBA" id="ARBA00022553"/>
    </source>
</evidence>
<accession>A0A0T5ZA80</accession>
<comment type="caution">
    <text evidence="4">The sequence shown here is derived from an EMBL/GenBank/DDBJ whole genome shotgun (WGS) entry which is preliminary data.</text>
</comment>
<feature type="domain" description="Response regulatory" evidence="3">
    <location>
        <begin position="1"/>
        <end position="113"/>
    </location>
</feature>
<dbReference type="InterPro" id="IPR011006">
    <property type="entry name" value="CheY-like_superfamily"/>
</dbReference>
<dbReference type="PROSITE" id="PS50110">
    <property type="entry name" value="RESPONSE_REGULATORY"/>
    <property type="match status" value="1"/>
</dbReference>
<dbReference type="Proteomes" id="UP000051276">
    <property type="component" value="Unassembled WGS sequence"/>
</dbReference>
<dbReference type="PANTHER" id="PTHR44591">
    <property type="entry name" value="STRESS RESPONSE REGULATOR PROTEIN 1"/>
    <property type="match status" value="1"/>
</dbReference>
<gene>
    <name evidence="4" type="ORF">Ga0076813_155213</name>
</gene>